<dbReference type="PIRSF" id="PIRSF002889">
    <property type="entry name" value="Rod_FlgB"/>
    <property type="match status" value="1"/>
</dbReference>
<keyword evidence="9" id="KW-1185">Reference proteome</keyword>
<reference evidence="8 9" key="1">
    <citation type="submission" date="2020-09" db="EMBL/GenBank/DDBJ databases">
        <title>Roseomonas.</title>
        <authorList>
            <person name="Zhu W."/>
        </authorList>
    </citation>
    <scope>NUCLEOTIDE SEQUENCE [LARGE SCALE GENOMIC DNA]</scope>
    <source>
        <strain evidence="8 9">573</strain>
    </source>
</reference>
<keyword evidence="4 6" id="KW-0975">Bacterial flagellum</keyword>
<sequence length="135" mass="14565">MLDGIDVFRITGARMRHLAERQNVLAQNIANADTPHFRARDVKAFQFDSALLRSQGGVAPLRLAGTQAGHLGGTRNGAVVTTDRANAYSEDPDGNTVNLEEQMVKQSDVAKNYDLATLVYKRSAALLRTAVGRGA</sequence>
<evidence type="ECO:0000313" key="9">
    <source>
        <dbReference type="Proteomes" id="UP001518989"/>
    </source>
</evidence>
<proteinExistence type="inferred from homology"/>
<evidence type="ECO:0000256" key="4">
    <source>
        <dbReference type="ARBA" id="ARBA00023143"/>
    </source>
</evidence>
<evidence type="ECO:0000256" key="6">
    <source>
        <dbReference type="PIRNR" id="PIRNR002889"/>
    </source>
</evidence>
<keyword evidence="8" id="KW-0966">Cell projection</keyword>
<comment type="subunit">
    <text evidence="6">The basal body constitutes a major portion of the flagellar organelle and consists of a number of rings mounted on a central rod.</text>
</comment>
<name>A0ABS3KUG3_9PROT</name>
<dbReference type="Proteomes" id="UP001518989">
    <property type="component" value="Unassembled WGS sequence"/>
</dbReference>
<evidence type="ECO:0000256" key="3">
    <source>
        <dbReference type="ARBA" id="ARBA00014376"/>
    </source>
</evidence>
<organism evidence="8 9">
    <name type="scientific">Roseomonas haemaphysalidis</name>
    <dbReference type="NCBI Taxonomy" id="2768162"/>
    <lineage>
        <taxon>Bacteria</taxon>
        <taxon>Pseudomonadati</taxon>
        <taxon>Pseudomonadota</taxon>
        <taxon>Alphaproteobacteria</taxon>
        <taxon>Acetobacterales</taxon>
        <taxon>Roseomonadaceae</taxon>
        <taxon>Roseomonas</taxon>
    </lineage>
</organism>
<dbReference type="InterPro" id="IPR006300">
    <property type="entry name" value="FlgB"/>
</dbReference>
<keyword evidence="8" id="KW-0969">Cilium</keyword>
<dbReference type="InterPro" id="IPR001444">
    <property type="entry name" value="Flag_bb_rod_N"/>
</dbReference>
<evidence type="ECO:0000313" key="8">
    <source>
        <dbReference type="EMBL" id="MBO1080507.1"/>
    </source>
</evidence>
<evidence type="ECO:0000256" key="5">
    <source>
        <dbReference type="ARBA" id="ARBA00024934"/>
    </source>
</evidence>
<evidence type="ECO:0000256" key="1">
    <source>
        <dbReference type="ARBA" id="ARBA00004117"/>
    </source>
</evidence>
<dbReference type="Pfam" id="PF00460">
    <property type="entry name" value="Flg_bb_rod"/>
    <property type="match status" value="1"/>
</dbReference>
<comment type="similarity">
    <text evidence="2 6">Belongs to the flagella basal body rod proteins family.</text>
</comment>
<comment type="subcellular location">
    <subcellularLocation>
        <location evidence="1 6">Bacterial flagellum basal body</location>
    </subcellularLocation>
</comment>
<evidence type="ECO:0000256" key="2">
    <source>
        <dbReference type="ARBA" id="ARBA00009677"/>
    </source>
</evidence>
<comment type="function">
    <text evidence="5 6">Structural component of flagellum, the bacterial motility apparatus. Part of the rod structure of flagellar basal body.</text>
</comment>
<protein>
    <recommendedName>
        <fullName evidence="3 6">Flagellar basal body rod protein FlgB</fullName>
    </recommendedName>
</protein>
<comment type="caution">
    <text evidence="8">The sequence shown here is derived from an EMBL/GenBank/DDBJ whole genome shotgun (WGS) entry which is preliminary data.</text>
</comment>
<accession>A0ABS3KUG3</accession>
<feature type="domain" description="Flagellar basal body rod protein N-terminal" evidence="7">
    <location>
        <begin position="15"/>
        <end position="37"/>
    </location>
</feature>
<gene>
    <name evidence="8" type="ORF">IAI61_15800</name>
</gene>
<dbReference type="EMBL" id="JACTNG010000009">
    <property type="protein sequence ID" value="MBO1080507.1"/>
    <property type="molecule type" value="Genomic_DNA"/>
</dbReference>
<keyword evidence="8" id="KW-0282">Flagellum</keyword>
<evidence type="ECO:0000259" key="7">
    <source>
        <dbReference type="Pfam" id="PF00460"/>
    </source>
</evidence>